<sequence length="144" mass="14315">MHDALGPATLDSATSGAGGVPGAVQGVASLRSSGGTVPEVSTPAVDGEPSPLARSGATPAVLEQLTDLGAQLFGADRAVPCGLMFRREGGQALFLSVSPAVLALYAALNTQHAADAGPAPLALEAPGLQVADDTRDPTYPRSSR</sequence>
<accession>A0A7X1NLT4</accession>
<dbReference type="RefSeq" id="WP_152811501.1">
    <property type="nucleotide sequence ID" value="NZ_VJXX01000001.1"/>
</dbReference>
<keyword evidence="3" id="KW-1185">Reference proteome</keyword>
<dbReference type="Proteomes" id="UP000326464">
    <property type="component" value="Unassembled WGS sequence"/>
</dbReference>
<comment type="caution">
    <text evidence="2">The sequence shown here is derived from an EMBL/GenBank/DDBJ whole genome shotgun (WGS) entry which is preliminary data.</text>
</comment>
<reference evidence="3" key="1">
    <citation type="submission" date="2019-07" db="EMBL/GenBank/DDBJ databases">
        <title>Arthrobacter KR32 sp. nov., isolated from mountain cheese made of cows milk.</title>
        <authorList>
            <person name="Flegler A."/>
        </authorList>
    </citation>
    <scope>NUCLEOTIDE SEQUENCE [LARGE SCALE GENOMIC DNA]</scope>
    <source>
        <strain evidence="3">KR32</strain>
    </source>
</reference>
<dbReference type="AlphaFoldDB" id="A0A7X1NLT4"/>
<feature type="region of interest" description="Disordered" evidence="1">
    <location>
        <begin position="124"/>
        <end position="144"/>
    </location>
</feature>
<evidence type="ECO:0000256" key="1">
    <source>
        <dbReference type="SAM" id="MobiDB-lite"/>
    </source>
</evidence>
<evidence type="ECO:0000313" key="3">
    <source>
        <dbReference type="Proteomes" id="UP000326464"/>
    </source>
</evidence>
<proteinExistence type="predicted"/>
<dbReference type="EMBL" id="VJXX01000001">
    <property type="protein sequence ID" value="MPY09171.1"/>
    <property type="molecule type" value="Genomic_DNA"/>
</dbReference>
<organism evidence="2 3">
    <name type="scientific">Arthrobacter bussei</name>
    <dbReference type="NCBI Taxonomy" id="2594179"/>
    <lineage>
        <taxon>Bacteria</taxon>
        <taxon>Bacillati</taxon>
        <taxon>Actinomycetota</taxon>
        <taxon>Actinomycetes</taxon>
        <taxon>Micrococcales</taxon>
        <taxon>Micrococcaceae</taxon>
        <taxon>Arthrobacter</taxon>
    </lineage>
</organism>
<protein>
    <submittedName>
        <fullName evidence="2">Uncharacterized protein</fullName>
    </submittedName>
</protein>
<evidence type="ECO:0000313" key="2">
    <source>
        <dbReference type="EMBL" id="MPY09171.1"/>
    </source>
</evidence>
<gene>
    <name evidence="2" type="ORF">FNH21_00200</name>
</gene>
<name>A0A7X1NLT4_9MICC</name>
<feature type="region of interest" description="Disordered" evidence="1">
    <location>
        <begin position="24"/>
        <end position="56"/>
    </location>
</feature>